<dbReference type="PATRIC" id="fig|305.118.peg.2313"/>
<dbReference type="EMBL" id="LN899827">
    <property type="protein sequence ID" value="CUV44191.1"/>
    <property type="molecule type" value="Genomic_DNA"/>
</dbReference>
<protein>
    <submittedName>
        <fullName evidence="5">Uncharacterized protein</fullName>
    </submittedName>
</protein>
<evidence type="ECO:0000313" key="7">
    <source>
        <dbReference type="EMBL" id="CUV44191.1"/>
    </source>
</evidence>
<evidence type="ECO:0000313" key="4">
    <source>
        <dbReference type="EMBL" id="CUV30988.1"/>
    </source>
</evidence>
<dbReference type="EMBL" id="LN899823">
    <property type="protein sequence ID" value="CUV24710.1"/>
    <property type="molecule type" value="Genomic_DNA"/>
</dbReference>
<dbReference type="EMBL" id="LN899822">
    <property type="protein sequence ID" value="CUV61306.1"/>
    <property type="molecule type" value="Genomic_DNA"/>
</dbReference>
<dbReference type="EMBL" id="CP025741">
    <property type="protein sequence ID" value="AYA45675.1"/>
    <property type="molecule type" value="Genomic_DNA"/>
</dbReference>
<evidence type="ECO:0000313" key="11">
    <source>
        <dbReference type="Proteomes" id="UP000262427"/>
    </source>
</evidence>
<organism evidence="5">
    <name type="scientific">Ralstonia solanacearum</name>
    <name type="common">Pseudomonas solanacearum</name>
    <dbReference type="NCBI Taxonomy" id="305"/>
    <lineage>
        <taxon>Bacteria</taxon>
        <taxon>Pseudomonadati</taxon>
        <taxon>Pseudomonadota</taxon>
        <taxon>Betaproteobacteria</taxon>
        <taxon>Burkholderiales</taxon>
        <taxon>Burkholderiaceae</taxon>
        <taxon>Ralstonia</taxon>
        <taxon>Ralstonia solanacearum species complex</taxon>
    </lineage>
</organism>
<sequence length="94" mass="10389">MNASPSATYKGFDLYPLVYRTEPVQPRPKKRPDRTFDASVVICREGHQPGTEHSRVFRVTVSSWENVGTARRGALKFGEDVINGLVPGESVASL</sequence>
<gene>
    <name evidence="10" type="ORF">LH706_04595</name>
    <name evidence="2" type="ORF">PSS4_v1_60021</name>
    <name evidence="9" type="ORF">RD1301_v1_1420003</name>
    <name evidence="1" type="ORF">RSP824_03815</name>
    <name evidence="3" type="ORF">RUN1744_v1_690086</name>
    <name evidence="4" type="ORF">RUN1985_v1_760105</name>
    <name evidence="8" type="ORF">RUN215_v1_650061</name>
    <name evidence="5" type="ORF">TD1301_v1_2790018</name>
    <name evidence="6" type="ORF">TF3108_v1_1250086</name>
    <name evidence="7" type="ORF">TO10_v1_130103</name>
</gene>
<dbReference type="EMBL" id="CP085043">
    <property type="protein sequence ID" value="UZF15728.1"/>
    <property type="molecule type" value="Genomic_DNA"/>
</dbReference>
<dbReference type="EMBL" id="LN899824">
    <property type="protein sequence ID" value="CUV30988.1"/>
    <property type="molecule type" value="Genomic_DNA"/>
</dbReference>
<proteinExistence type="predicted"/>
<evidence type="ECO:0000313" key="5">
    <source>
        <dbReference type="EMBL" id="CUV37133.1"/>
    </source>
</evidence>
<evidence type="ECO:0000313" key="9">
    <source>
        <dbReference type="EMBL" id="CUV61306.1"/>
    </source>
</evidence>
<reference evidence="10" key="4">
    <citation type="submission" date="2021-10" db="EMBL/GenBank/DDBJ databases">
        <title>Complete genome sequences of five Ralstonia solancearum strains isolated from sunflower.</title>
        <authorList>
            <person name="She X."/>
            <person name="He Z."/>
        </authorList>
    </citation>
    <scope>NUCLEOTIDE SEQUENCE</scope>
    <source>
        <strain evidence="10">RS638</strain>
    </source>
</reference>
<dbReference type="Proteomes" id="UP000262427">
    <property type="component" value="Chromosome CM"/>
</dbReference>
<evidence type="ECO:0000313" key="2">
    <source>
        <dbReference type="EMBL" id="CUV16263.1"/>
    </source>
</evidence>
<name>A0A0S4VS68_RALSL</name>
<dbReference type="EMBL" id="LN899820">
    <property type="protein sequence ID" value="CUV56066.1"/>
    <property type="molecule type" value="Genomic_DNA"/>
</dbReference>
<evidence type="ECO:0000313" key="8">
    <source>
        <dbReference type="EMBL" id="CUV56066.1"/>
    </source>
</evidence>
<reference evidence="1" key="2">
    <citation type="submission" date="2018-01" db="EMBL/GenBank/DDBJ databases">
        <title>Ralstonia pseudosolanacearum P824 infects blueberry.</title>
        <authorList>
            <person name="Bocsanczy A.M."/>
            <person name="Norman D.J."/>
        </authorList>
    </citation>
    <scope>NUCLEOTIDE SEQUENCE</scope>
    <source>
        <strain evidence="1">P824</strain>
    </source>
</reference>
<reference evidence="5" key="1">
    <citation type="submission" date="2015-10" db="EMBL/GenBank/DDBJ databases">
        <authorList>
            <person name="Gilbert D.G."/>
        </authorList>
    </citation>
    <scope>NUCLEOTIDE SEQUENCE</scope>
    <source>
        <strain evidence="5">Phyl III-seqv23</strain>
    </source>
</reference>
<evidence type="ECO:0000313" key="1">
    <source>
        <dbReference type="EMBL" id="AYA45675.1"/>
    </source>
</evidence>
<evidence type="ECO:0000313" key="6">
    <source>
        <dbReference type="EMBL" id="CUV42482.1"/>
    </source>
</evidence>
<dbReference type="EMBL" id="LN899826">
    <property type="protein sequence ID" value="CUV42482.1"/>
    <property type="molecule type" value="Genomic_DNA"/>
</dbReference>
<dbReference type="EMBL" id="LN899825">
    <property type="protein sequence ID" value="CUV37133.1"/>
    <property type="molecule type" value="Genomic_DNA"/>
</dbReference>
<evidence type="ECO:0000313" key="3">
    <source>
        <dbReference type="EMBL" id="CUV24710.1"/>
    </source>
</evidence>
<dbReference type="EMBL" id="LN899821">
    <property type="protein sequence ID" value="CUV16263.1"/>
    <property type="molecule type" value="Genomic_DNA"/>
</dbReference>
<dbReference type="AlphaFoldDB" id="A0A0S4VS68"/>
<evidence type="ECO:0000313" key="10">
    <source>
        <dbReference type="EMBL" id="UZF15728.1"/>
    </source>
</evidence>
<accession>A0A0S4VS68</accession>
<reference evidence="11" key="3">
    <citation type="submission" date="2018-01" db="EMBL/GenBank/DDBJ databases">
        <title>Raltonia solanacearum P824 infects blueberry.</title>
        <authorList>
            <person name="Bocsanczy A.M."/>
            <person name="Norman D.J."/>
        </authorList>
    </citation>
    <scope>NUCLEOTIDE SEQUENCE [LARGE SCALE GENOMIC DNA]</scope>
    <source>
        <strain evidence="11">P824</strain>
    </source>
</reference>